<dbReference type="PANTHER" id="PTHR43200">
    <property type="entry name" value="PHOSPHATASE"/>
    <property type="match status" value="1"/>
</dbReference>
<protein>
    <recommendedName>
        <fullName evidence="10">Carbohydrate phosphatase</fullName>
    </recommendedName>
</protein>
<dbReference type="GO" id="GO:0008441">
    <property type="term" value="F:3'(2'),5'-bisphosphate nucleotidase activity"/>
    <property type="evidence" value="ECO:0007669"/>
    <property type="project" value="TreeGrafter"/>
</dbReference>
<keyword evidence="3 6" id="KW-0479">Metal-binding</keyword>
<dbReference type="GO" id="GO:0000103">
    <property type="term" value="P:sulfate assimilation"/>
    <property type="evidence" value="ECO:0007669"/>
    <property type="project" value="TreeGrafter"/>
</dbReference>
<evidence type="ECO:0000256" key="2">
    <source>
        <dbReference type="ARBA" id="ARBA00009759"/>
    </source>
</evidence>
<dbReference type="PROSITE" id="PS00629">
    <property type="entry name" value="IMP_1"/>
    <property type="match status" value="1"/>
</dbReference>
<organism evidence="8 9">
    <name type="scientific">Schizothecium vesticola</name>
    <dbReference type="NCBI Taxonomy" id="314040"/>
    <lineage>
        <taxon>Eukaryota</taxon>
        <taxon>Fungi</taxon>
        <taxon>Dikarya</taxon>
        <taxon>Ascomycota</taxon>
        <taxon>Pezizomycotina</taxon>
        <taxon>Sordariomycetes</taxon>
        <taxon>Sordariomycetidae</taxon>
        <taxon>Sordariales</taxon>
        <taxon>Schizotheciaceae</taxon>
        <taxon>Schizothecium</taxon>
    </lineage>
</organism>
<dbReference type="EMBL" id="JAUKUD010000002">
    <property type="protein sequence ID" value="KAK0752566.1"/>
    <property type="molecule type" value="Genomic_DNA"/>
</dbReference>
<feature type="binding site" evidence="6">
    <location>
        <position position="153"/>
    </location>
    <ligand>
        <name>Mg(2+)</name>
        <dbReference type="ChEBI" id="CHEBI:18420"/>
        <label>1</label>
        <note>catalytic</note>
    </ligand>
</feature>
<feature type="region of interest" description="Disordered" evidence="7">
    <location>
        <begin position="336"/>
        <end position="366"/>
    </location>
</feature>
<keyword evidence="4" id="KW-0378">Hydrolase</keyword>
<comment type="cofactor">
    <cofactor evidence="1 6">
        <name>Mg(2+)</name>
        <dbReference type="ChEBI" id="CHEBI:18420"/>
    </cofactor>
</comment>
<dbReference type="InterPro" id="IPR000760">
    <property type="entry name" value="Inositol_monophosphatase-like"/>
</dbReference>
<keyword evidence="9" id="KW-1185">Reference proteome</keyword>
<dbReference type="AlphaFoldDB" id="A0AA40KB80"/>
<dbReference type="Proteomes" id="UP001172155">
    <property type="component" value="Unassembled WGS sequence"/>
</dbReference>
<dbReference type="InterPro" id="IPR020583">
    <property type="entry name" value="Inositol_monoP_metal-BS"/>
</dbReference>
<gene>
    <name evidence="8" type="ORF">B0T18DRAFT_444791</name>
</gene>
<evidence type="ECO:0000256" key="3">
    <source>
        <dbReference type="ARBA" id="ARBA00022723"/>
    </source>
</evidence>
<dbReference type="PANTHER" id="PTHR43200:SF2">
    <property type="entry name" value="3'(2'),5'-BISPHOSPHATE NUCLEOTIDASE"/>
    <property type="match status" value="1"/>
</dbReference>
<accession>A0AA40KB80</accession>
<evidence type="ECO:0000256" key="4">
    <source>
        <dbReference type="ARBA" id="ARBA00022801"/>
    </source>
</evidence>
<proteinExistence type="inferred from homology"/>
<dbReference type="GO" id="GO:0046872">
    <property type="term" value="F:metal ion binding"/>
    <property type="evidence" value="ECO:0007669"/>
    <property type="project" value="UniProtKB-KW"/>
</dbReference>
<evidence type="ECO:0000256" key="7">
    <source>
        <dbReference type="SAM" id="MobiDB-lite"/>
    </source>
</evidence>
<feature type="compositionally biased region" description="Polar residues" evidence="7">
    <location>
        <begin position="344"/>
        <end position="366"/>
    </location>
</feature>
<evidence type="ECO:0008006" key="10">
    <source>
        <dbReference type="Google" id="ProtNLM"/>
    </source>
</evidence>
<evidence type="ECO:0000313" key="8">
    <source>
        <dbReference type="EMBL" id="KAK0752566.1"/>
    </source>
</evidence>
<feature type="binding site" evidence="6">
    <location>
        <position position="83"/>
    </location>
    <ligand>
        <name>Mg(2+)</name>
        <dbReference type="ChEBI" id="CHEBI:18420"/>
        <label>1</label>
        <note>catalytic</note>
    </ligand>
</feature>
<name>A0AA40KB80_9PEZI</name>
<keyword evidence="5 6" id="KW-0460">Magnesium</keyword>
<evidence type="ECO:0000256" key="5">
    <source>
        <dbReference type="ARBA" id="ARBA00022842"/>
    </source>
</evidence>
<dbReference type="SUPFAM" id="SSF56655">
    <property type="entry name" value="Carbohydrate phosphatase"/>
    <property type="match status" value="1"/>
</dbReference>
<dbReference type="Pfam" id="PF00459">
    <property type="entry name" value="Inositol_P"/>
    <property type="match status" value="1"/>
</dbReference>
<dbReference type="Gene3D" id="3.40.190.80">
    <property type="match status" value="1"/>
</dbReference>
<evidence type="ECO:0000256" key="1">
    <source>
        <dbReference type="ARBA" id="ARBA00001946"/>
    </source>
</evidence>
<evidence type="ECO:0000256" key="6">
    <source>
        <dbReference type="PIRSR" id="PIRSR600760-2"/>
    </source>
</evidence>
<feature type="binding site" evidence="6">
    <location>
        <position position="150"/>
    </location>
    <ligand>
        <name>Mg(2+)</name>
        <dbReference type="ChEBI" id="CHEBI:18420"/>
        <label>1</label>
        <note>catalytic</note>
    </ligand>
</feature>
<comment type="similarity">
    <text evidence="2">Belongs to the inositol monophosphatase superfamily.</text>
</comment>
<sequence length="366" mass="38768">MDSPYRHELEIALQAIQAATAISLDVLHNLHLPPSATSPSPSPSPLHITKPDLSPVTVADLAIQTLLLTVLSSVFPTYAFIAEESSAELRASPALLTRVLALVRLHGSQNPLCAAPTADLDPASVLALLDRSATTPSPPPAPDTPTWIIDPIDGTQAFLRGHHYAINLALVISSSQTLAVVSLPLLSPPLTIRGSIPLTDSLLPLNPGPGTGILLFAVRSHGSFLLPLSSPTSPPLRLPNLTPVSPLRSVTATPAKVSSARPAIHAAVAARLGAEYPAVDLTGWVPRWCALALGLGDVCVWVYETRERSGKVWDHAGAMLIFEEVGGVVTDVDGRRIQRRNKMQPKSQRNSRMPISTGPATVQNPI</sequence>
<comment type="caution">
    <text evidence="8">The sequence shown here is derived from an EMBL/GenBank/DDBJ whole genome shotgun (WGS) entry which is preliminary data.</text>
</comment>
<feature type="binding site" evidence="6">
    <location>
        <position position="152"/>
    </location>
    <ligand>
        <name>Mg(2+)</name>
        <dbReference type="ChEBI" id="CHEBI:18420"/>
        <label>1</label>
        <note>catalytic</note>
    </ligand>
</feature>
<evidence type="ECO:0000313" key="9">
    <source>
        <dbReference type="Proteomes" id="UP001172155"/>
    </source>
</evidence>
<feature type="binding site" evidence="6">
    <location>
        <position position="314"/>
    </location>
    <ligand>
        <name>Mg(2+)</name>
        <dbReference type="ChEBI" id="CHEBI:18420"/>
        <label>1</label>
        <note>catalytic</note>
    </ligand>
</feature>
<dbReference type="InterPro" id="IPR051090">
    <property type="entry name" value="Inositol_monoP_superfamily"/>
</dbReference>
<dbReference type="Gene3D" id="3.30.540.10">
    <property type="entry name" value="Fructose-1,6-Bisphosphatase, subunit A, domain 1"/>
    <property type="match status" value="1"/>
</dbReference>
<reference evidence="8" key="1">
    <citation type="submission" date="2023-06" db="EMBL/GenBank/DDBJ databases">
        <title>Genome-scale phylogeny and comparative genomics of the fungal order Sordariales.</title>
        <authorList>
            <consortium name="Lawrence Berkeley National Laboratory"/>
            <person name="Hensen N."/>
            <person name="Bonometti L."/>
            <person name="Westerberg I."/>
            <person name="Brannstrom I.O."/>
            <person name="Guillou S."/>
            <person name="Cros-Aarteil S."/>
            <person name="Calhoun S."/>
            <person name="Haridas S."/>
            <person name="Kuo A."/>
            <person name="Mondo S."/>
            <person name="Pangilinan J."/>
            <person name="Riley R."/>
            <person name="LaButti K."/>
            <person name="Andreopoulos B."/>
            <person name="Lipzen A."/>
            <person name="Chen C."/>
            <person name="Yanf M."/>
            <person name="Daum C."/>
            <person name="Ng V."/>
            <person name="Clum A."/>
            <person name="Steindorff A."/>
            <person name="Ohm R."/>
            <person name="Martin F."/>
            <person name="Silar P."/>
            <person name="Natvig D."/>
            <person name="Lalanne C."/>
            <person name="Gautier V."/>
            <person name="Ament-velasquez S.L."/>
            <person name="Kruys A."/>
            <person name="Hutchinson M.I."/>
            <person name="Powell A.J."/>
            <person name="Barry K."/>
            <person name="Miller A.N."/>
            <person name="Grigoriev I.V."/>
            <person name="Debuchy R."/>
            <person name="Gladieux P."/>
            <person name="Thoren M.H."/>
            <person name="Johannesson H."/>
        </authorList>
    </citation>
    <scope>NUCLEOTIDE SEQUENCE</scope>
    <source>
        <strain evidence="8">SMH3187-1</strain>
    </source>
</reference>